<protein>
    <recommendedName>
        <fullName evidence="6">C2H2-type domain-containing protein</fullName>
    </recommendedName>
</protein>
<feature type="domain" description="DUF7514" evidence="2">
    <location>
        <begin position="589"/>
        <end position="701"/>
    </location>
</feature>
<dbReference type="Pfam" id="PF26082">
    <property type="entry name" value="zf-C2H2_AcuF"/>
    <property type="match status" value="1"/>
</dbReference>
<organism evidence="4 5">
    <name type="scientific">Cladophialophora immunda</name>
    <dbReference type="NCBI Taxonomy" id="569365"/>
    <lineage>
        <taxon>Eukaryota</taxon>
        <taxon>Fungi</taxon>
        <taxon>Dikarya</taxon>
        <taxon>Ascomycota</taxon>
        <taxon>Pezizomycotina</taxon>
        <taxon>Eurotiomycetes</taxon>
        <taxon>Chaetothyriomycetidae</taxon>
        <taxon>Chaetothyriales</taxon>
        <taxon>Herpotrichiellaceae</taxon>
        <taxon>Cladophialophora</taxon>
    </lineage>
</organism>
<dbReference type="PANTHER" id="PTHR35391:SF7">
    <property type="entry name" value="C2H2-TYPE DOMAIN-CONTAINING PROTEIN"/>
    <property type="match status" value="1"/>
</dbReference>
<dbReference type="GeneID" id="27339713"/>
<evidence type="ECO:0008006" key="6">
    <source>
        <dbReference type="Google" id="ProtNLM"/>
    </source>
</evidence>
<feature type="region of interest" description="Disordered" evidence="1">
    <location>
        <begin position="257"/>
        <end position="276"/>
    </location>
</feature>
<proteinExistence type="predicted"/>
<dbReference type="HOGENOM" id="CLU_363690_0_0_1"/>
<dbReference type="STRING" id="569365.A0A0D1ZZU9"/>
<name>A0A0D1ZZU9_9EURO</name>
<dbReference type="OrthoDB" id="6133115at2759"/>
<evidence type="ECO:0000259" key="2">
    <source>
        <dbReference type="Pfam" id="PF24355"/>
    </source>
</evidence>
<dbReference type="AlphaFoldDB" id="A0A0D1ZZU9"/>
<dbReference type="VEuPathDB" id="FungiDB:PV07_00519"/>
<dbReference type="Proteomes" id="UP000054466">
    <property type="component" value="Unassembled WGS sequence"/>
</dbReference>
<reference evidence="4 5" key="1">
    <citation type="submission" date="2015-01" db="EMBL/GenBank/DDBJ databases">
        <title>The Genome Sequence of Cladophialophora immunda CBS83496.</title>
        <authorList>
            <consortium name="The Broad Institute Genomics Platform"/>
            <person name="Cuomo C."/>
            <person name="de Hoog S."/>
            <person name="Gorbushina A."/>
            <person name="Stielow B."/>
            <person name="Teixiera M."/>
            <person name="Abouelleil A."/>
            <person name="Chapman S.B."/>
            <person name="Priest M."/>
            <person name="Young S.K."/>
            <person name="Wortman J."/>
            <person name="Nusbaum C."/>
            <person name="Birren B."/>
        </authorList>
    </citation>
    <scope>NUCLEOTIDE SEQUENCE [LARGE SCALE GENOMIC DNA]</scope>
    <source>
        <strain evidence="4 5">CBS 83496</strain>
    </source>
</reference>
<feature type="region of interest" description="Disordered" evidence="1">
    <location>
        <begin position="318"/>
        <end position="342"/>
    </location>
</feature>
<evidence type="ECO:0000256" key="1">
    <source>
        <dbReference type="SAM" id="MobiDB-lite"/>
    </source>
</evidence>
<evidence type="ECO:0000313" key="5">
    <source>
        <dbReference type="Proteomes" id="UP000054466"/>
    </source>
</evidence>
<accession>A0A0D1ZZU9</accession>
<evidence type="ECO:0000259" key="3">
    <source>
        <dbReference type="Pfam" id="PF26082"/>
    </source>
</evidence>
<dbReference type="Pfam" id="PF24355">
    <property type="entry name" value="DUF7514"/>
    <property type="match status" value="1"/>
</dbReference>
<feature type="compositionally biased region" description="Low complexity" evidence="1">
    <location>
        <begin position="257"/>
        <end position="271"/>
    </location>
</feature>
<dbReference type="EMBL" id="KN847040">
    <property type="protein sequence ID" value="KIW33691.1"/>
    <property type="molecule type" value="Genomic_DNA"/>
</dbReference>
<keyword evidence="5" id="KW-1185">Reference proteome</keyword>
<evidence type="ECO:0000313" key="4">
    <source>
        <dbReference type="EMBL" id="KIW33691.1"/>
    </source>
</evidence>
<dbReference type="PANTHER" id="PTHR35391">
    <property type="entry name" value="C2H2-TYPE DOMAIN-CONTAINING PROTEIN-RELATED"/>
    <property type="match status" value="1"/>
</dbReference>
<dbReference type="InterPro" id="IPR058925">
    <property type="entry name" value="zf-C2H2_AcuF"/>
</dbReference>
<feature type="domain" description="Oxidoreductase acuF-like C2H2 type zinc-finger" evidence="3">
    <location>
        <begin position="352"/>
        <end position="380"/>
    </location>
</feature>
<dbReference type="RefSeq" id="XP_016253907.1">
    <property type="nucleotide sequence ID" value="XM_016386979.1"/>
</dbReference>
<sequence length="768" mass="87776">MFQLPDHAAQARTAFKQLVERSSFQALDVVLRQDLRDAQQNFMLWAVNLGVFDHGHASLEYRLQDVPEAMELVKDLLTDLSEQLQAIQQLIDHSDPSNLTASPSLLPNAITTEHVFVEAIGEQDTDSEEEEDLPEALARTLSLTDIVHRLFRLARTLRNHSTRSAQGRRNIYSTFPSEGRKEIVARLIDIELLRVADVFIHLRKQDFDGFVDSEEEIALSVDDLCLIQRLARANSRRRQQFAYWRARHERSMRAALLAEQEQEPQQALSQAEESRKPAQVQEAELEAIVDANRNLRPESIPSSVTRVRRDQIDLSERKSVASDISRSPSVRGPAGEKAMWPSMPEGLPKRPYFECPFCFNLCPDRYQSGAGWKAHLIHDLKPYCCTYPICDTGDQLYDSWADWTTHEMLVHNKVWTCLEHPEEEYATLEGFRNHVHLSHTDEAESMLTPEIIAARATGSNVSGRTCPFCLGEVPDSGKLQHHIAWHLESMALISLPRSTGYEEGSDEGDLRSDVQRANGVDSRMGELDDISLPGEETAATQTVDQGVDQGTLPGTEDIEELESITSREGINLSLERRPRFRDSEVLSTACRKMLRNVADYMIEEWEPKQSIVIDTYKMQRFYQDFLVPGDIYPWNMVMDYRTSSISRLWRTFDIEHQYVPTLDLTARPDLPALTHRGFTDWMDLTYQVQPEIEAKRLLKIREDILKRSLSTFLHASKEMRLQADGPIQVILPANSITDQEALLKEFREAVATHCNVNFNRVDQLPSKR</sequence>
<gene>
    <name evidence="4" type="ORF">PV07_00519</name>
</gene>
<dbReference type="InterPro" id="IPR055936">
    <property type="entry name" value="DUF7514"/>
</dbReference>